<proteinExistence type="predicted"/>
<evidence type="ECO:0000313" key="3">
    <source>
        <dbReference type="EMBL" id="KAG4414166.1"/>
    </source>
</evidence>
<feature type="region of interest" description="Disordered" evidence="2">
    <location>
        <begin position="506"/>
        <end position="527"/>
    </location>
</feature>
<feature type="compositionally biased region" description="Basic and acidic residues" evidence="2">
    <location>
        <begin position="547"/>
        <end position="582"/>
    </location>
</feature>
<feature type="region of interest" description="Disordered" evidence="2">
    <location>
        <begin position="540"/>
        <end position="582"/>
    </location>
</feature>
<feature type="compositionally biased region" description="Basic residues" evidence="2">
    <location>
        <begin position="506"/>
        <end position="516"/>
    </location>
</feature>
<feature type="compositionally biased region" description="Acidic residues" evidence="2">
    <location>
        <begin position="621"/>
        <end position="630"/>
    </location>
</feature>
<feature type="region of interest" description="Disordered" evidence="2">
    <location>
        <begin position="598"/>
        <end position="631"/>
    </location>
</feature>
<keyword evidence="4" id="KW-1185">Reference proteome</keyword>
<evidence type="ECO:0000256" key="1">
    <source>
        <dbReference type="SAM" id="Coils"/>
    </source>
</evidence>
<dbReference type="AlphaFoldDB" id="A0A8H7T715"/>
<accession>A0A8H7T715</accession>
<protein>
    <submittedName>
        <fullName evidence="3">Uncharacterized protein</fullName>
    </submittedName>
</protein>
<feature type="region of interest" description="Disordered" evidence="2">
    <location>
        <begin position="460"/>
        <end position="486"/>
    </location>
</feature>
<gene>
    <name evidence="3" type="ORF">IFR04_012693</name>
</gene>
<feature type="coiled-coil region" evidence="1">
    <location>
        <begin position="343"/>
        <end position="370"/>
    </location>
</feature>
<evidence type="ECO:0000256" key="2">
    <source>
        <dbReference type="SAM" id="MobiDB-lite"/>
    </source>
</evidence>
<dbReference type="Proteomes" id="UP000664132">
    <property type="component" value="Unassembled WGS sequence"/>
</dbReference>
<name>A0A8H7T715_9HELO</name>
<reference evidence="3" key="1">
    <citation type="submission" date="2021-02" db="EMBL/GenBank/DDBJ databases">
        <title>Genome sequence Cadophora malorum strain M34.</title>
        <authorList>
            <person name="Stefanovic E."/>
            <person name="Vu D."/>
            <person name="Scully C."/>
            <person name="Dijksterhuis J."/>
            <person name="Roader J."/>
            <person name="Houbraken J."/>
        </authorList>
    </citation>
    <scope>NUCLEOTIDE SEQUENCE</scope>
    <source>
        <strain evidence="3">M34</strain>
    </source>
</reference>
<dbReference type="EMBL" id="JAFJYH010000278">
    <property type="protein sequence ID" value="KAG4414166.1"/>
    <property type="molecule type" value="Genomic_DNA"/>
</dbReference>
<feature type="compositionally biased region" description="Basic and acidic residues" evidence="2">
    <location>
        <begin position="598"/>
        <end position="615"/>
    </location>
</feature>
<evidence type="ECO:0000313" key="4">
    <source>
        <dbReference type="Proteomes" id="UP000664132"/>
    </source>
</evidence>
<comment type="caution">
    <text evidence="3">The sequence shown here is derived from an EMBL/GenBank/DDBJ whole genome shotgun (WGS) entry which is preliminary data.</text>
</comment>
<keyword evidence="1" id="KW-0175">Coiled coil</keyword>
<sequence>MRIERTDDAQYRIIATFKLQVKIHAFEKGYQRRCEKLFDFVSLRYLYQDLERHKVHPSGDRIAHLTATSEATTSKGFTAGLTGDAALGVVPTAEVSVQSDNTLSYERATKSWRRGFSYEPYAKCNHDWDPPAYKGQGAVNHHWRHHHFRVDCQQSNHHSCCGEYEPKCEPGASCGYRDPKDYGQEATKYNRCAHWFWQTEAAAHLWAPETYESFSEHITVTRTIPVHVIQKALDKGDQRKLHRFLHFDFVVTSRLRELGWTWKDYLRRSSKPAEIRAKDDYGYPLATDRVAFCLCCCVKDVQGFPHRSTRALQREAEKEVAEHGPTVRCLPSTKEWKDKRRDEKHKKDNTEKKETQLEDLKRQLIDMEFRAQLDRIDRELHNKPCNCSGHQEPDIDFFNHTVHHFSPEKYEKCQCGPDKHGEHRPCDCSSHSRPPETDTYDHDDNGHCPDCCLEGQCRCRSVSPSKSRGHETAGTPRGRSRVKRERHDEHILLMPEADGFFHHHRHYRSRSHSHHRSLSEDGARSPVPSFEEYSIHLSKTASPAGRAQDHDQDRHHEPQAIRDPEDHHYHTYDIHRPSSRDQLERNLEELRARINQLERKEDEEAEPVRNLRDEQWSNESITDDSSGDETIDNRHELWDAEPEAEIQRDTVRPDLRRHVDHRLSHSQPRPGYFVLSRASHRSQHRGNVNGRAIARSLSPRRHARPETLRVYEGEERQGSRHAGVEYRERRGRASSMGAKIVEFVTERQLPRGHRRSREYWRY</sequence>
<organism evidence="3 4">
    <name type="scientific">Cadophora malorum</name>
    <dbReference type="NCBI Taxonomy" id="108018"/>
    <lineage>
        <taxon>Eukaryota</taxon>
        <taxon>Fungi</taxon>
        <taxon>Dikarya</taxon>
        <taxon>Ascomycota</taxon>
        <taxon>Pezizomycotina</taxon>
        <taxon>Leotiomycetes</taxon>
        <taxon>Helotiales</taxon>
        <taxon>Ploettnerulaceae</taxon>
        <taxon>Cadophora</taxon>
    </lineage>
</organism>
<dbReference type="OrthoDB" id="3799467at2759"/>